<dbReference type="GO" id="GO:0016787">
    <property type="term" value="F:hydrolase activity"/>
    <property type="evidence" value="ECO:0007669"/>
    <property type="project" value="UniProtKB-KW"/>
</dbReference>
<feature type="domain" description="Carboxyltransferase" evidence="5">
    <location>
        <begin position="32"/>
        <end position="314"/>
    </location>
</feature>
<evidence type="ECO:0000313" key="6">
    <source>
        <dbReference type="EMBL" id="EMP54520.1"/>
    </source>
</evidence>
<proteinExistence type="predicted"/>
<dbReference type="EMBL" id="APAT01000022">
    <property type="protein sequence ID" value="EMP54520.1"/>
    <property type="molecule type" value="Genomic_DNA"/>
</dbReference>
<reference evidence="6 7" key="1">
    <citation type="journal article" date="2013" name="Genome Announc.">
        <title>Genome Sequence of Hydrothermal Arsenic-Respiring Bacterium Marinobacter santoriniensis NKSG1T.</title>
        <authorList>
            <person name="Handley K.M."/>
            <person name="Upton M."/>
            <person name="Beatson S.A."/>
            <person name="Hery M."/>
            <person name="Lloyd J.R."/>
        </authorList>
    </citation>
    <scope>NUCLEOTIDE SEQUENCE [LARGE SCALE GENOMIC DNA]</scope>
    <source>
        <strain evidence="6 7">NKSG1</strain>
    </source>
</reference>
<feature type="compositionally biased region" description="Polar residues" evidence="4">
    <location>
        <begin position="169"/>
        <end position="178"/>
    </location>
</feature>
<dbReference type="GO" id="GO:0005524">
    <property type="term" value="F:ATP binding"/>
    <property type="evidence" value="ECO:0007669"/>
    <property type="project" value="UniProtKB-KW"/>
</dbReference>
<dbReference type="PANTHER" id="PTHR43309">
    <property type="entry name" value="5-OXOPROLINASE SUBUNIT C"/>
    <property type="match status" value="1"/>
</dbReference>
<dbReference type="InterPro" id="IPR052708">
    <property type="entry name" value="PxpC"/>
</dbReference>
<sequence length="322" mass="34476">MTASKDREIGIRVLRAGPLALLQDAGRFGVRHLGVTQGGPADLYSWAWANALAGNPWGTASLEITIGGLEMVAERDLEIAIAGAHLGATLDQRPVPLWERMTWKEGQVLRFASPVTGLRAYLSVRGGFAAEPVMGSVACVMREQLGGFDGLGSKLQTGDQLTVHPAGPSNHTGTQQAPSDVRPDFSVEPVLSLLPGAQIAEFSGQSLYDAFNARWQVDERADRMGVRLTGPRLDCRVRSLISEGINLGSVQVPPDGQPIALLNDRQTIGGYPRLGALTPLSASRLAQCKPGQEVRFRATGSGEGLREYRAFRAAIDRMGART</sequence>
<dbReference type="NCBIfam" id="TIGR00724">
    <property type="entry name" value="urea_amlyse_rel"/>
    <property type="match status" value="1"/>
</dbReference>
<dbReference type="SUPFAM" id="SSF50891">
    <property type="entry name" value="Cyclophilin-like"/>
    <property type="match status" value="1"/>
</dbReference>
<organism evidence="6 7">
    <name type="scientific">Marinobacter santoriniensis NKSG1</name>
    <dbReference type="NCBI Taxonomy" id="1288826"/>
    <lineage>
        <taxon>Bacteria</taxon>
        <taxon>Pseudomonadati</taxon>
        <taxon>Pseudomonadota</taxon>
        <taxon>Gammaproteobacteria</taxon>
        <taxon>Pseudomonadales</taxon>
        <taxon>Marinobacteraceae</taxon>
        <taxon>Marinobacter</taxon>
    </lineage>
</organism>
<evidence type="ECO:0000313" key="7">
    <source>
        <dbReference type="Proteomes" id="UP000011960"/>
    </source>
</evidence>
<evidence type="ECO:0000256" key="3">
    <source>
        <dbReference type="ARBA" id="ARBA00022840"/>
    </source>
</evidence>
<dbReference type="InterPro" id="IPR029000">
    <property type="entry name" value="Cyclophilin-like_dom_sf"/>
</dbReference>
<dbReference type="RefSeq" id="WP_008940019.1">
    <property type="nucleotide sequence ID" value="NZ_APAT01000022.1"/>
</dbReference>
<dbReference type="PATRIC" id="fig|1288826.3.peg.2868"/>
<dbReference type="SMART" id="SM00797">
    <property type="entry name" value="AHS2"/>
    <property type="match status" value="1"/>
</dbReference>
<dbReference type="AlphaFoldDB" id="M7CR07"/>
<dbReference type="Pfam" id="PF02626">
    <property type="entry name" value="CT_A_B"/>
    <property type="match status" value="1"/>
</dbReference>
<keyword evidence="7" id="KW-1185">Reference proteome</keyword>
<dbReference type="Gene3D" id="2.40.100.10">
    <property type="entry name" value="Cyclophilin-like"/>
    <property type="match status" value="1"/>
</dbReference>
<protein>
    <submittedName>
        <fullName evidence="6">Allophanate hydrolase subunit 2</fullName>
    </submittedName>
</protein>
<dbReference type="Proteomes" id="UP000011960">
    <property type="component" value="Unassembled WGS sequence"/>
</dbReference>
<dbReference type="STRING" id="1288826.MSNKSG1_14462"/>
<keyword evidence="3" id="KW-0067">ATP-binding</keyword>
<gene>
    <name evidence="6" type="ORF">MSNKSG1_14462</name>
</gene>
<dbReference type="eggNOG" id="COG1984">
    <property type="taxonomic scope" value="Bacteria"/>
</dbReference>
<feature type="region of interest" description="Disordered" evidence="4">
    <location>
        <begin position="158"/>
        <end position="181"/>
    </location>
</feature>
<dbReference type="PANTHER" id="PTHR43309:SF4">
    <property type="entry name" value="CARBOXYLTRANSFERASE DOMAIN-CONTAINING PROTEIN"/>
    <property type="match status" value="1"/>
</dbReference>
<name>M7CR07_9GAMM</name>
<keyword evidence="2 6" id="KW-0378">Hydrolase</keyword>
<comment type="caution">
    <text evidence="6">The sequence shown here is derived from an EMBL/GenBank/DDBJ whole genome shotgun (WGS) entry which is preliminary data.</text>
</comment>
<accession>M7CR07</accession>
<evidence type="ECO:0000256" key="4">
    <source>
        <dbReference type="SAM" id="MobiDB-lite"/>
    </source>
</evidence>
<keyword evidence="1" id="KW-0547">Nucleotide-binding</keyword>
<evidence type="ECO:0000259" key="5">
    <source>
        <dbReference type="SMART" id="SM00797"/>
    </source>
</evidence>
<evidence type="ECO:0000256" key="2">
    <source>
        <dbReference type="ARBA" id="ARBA00022801"/>
    </source>
</evidence>
<dbReference type="InterPro" id="IPR003778">
    <property type="entry name" value="CT_A_B"/>
</dbReference>
<evidence type="ECO:0000256" key="1">
    <source>
        <dbReference type="ARBA" id="ARBA00022741"/>
    </source>
</evidence>